<dbReference type="STRING" id="946122.A0A0C2S9D3"/>
<evidence type="ECO:0000313" key="2">
    <source>
        <dbReference type="EMBL" id="KIL59410.1"/>
    </source>
</evidence>
<dbReference type="AlphaFoldDB" id="A0A0C2S9D3"/>
<dbReference type="InterPro" id="IPR059179">
    <property type="entry name" value="MLKL-like_MCAfunc"/>
</dbReference>
<organism evidence="2 3">
    <name type="scientific">Amanita muscaria (strain Koide BX008)</name>
    <dbReference type="NCBI Taxonomy" id="946122"/>
    <lineage>
        <taxon>Eukaryota</taxon>
        <taxon>Fungi</taxon>
        <taxon>Dikarya</taxon>
        <taxon>Basidiomycota</taxon>
        <taxon>Agaricomycotina</taxon>
        <taxon>Agaricomycetes</taxon>
        <taxon>Agaricomycetidae</taxon>
        <taxon>Agaricales</taxon>
        <taxon>Pluteineae</taxon>
        <taxon>Amanitaceae</taxon>
        <taxon>Amanita</taxon>
    </lineage>
</organism>
<keyword evidence="3" id="KW-1185">Reference proteome</keyword>
<protein>
    <submittedName>
        <fullName evidence="2">Uncharacterized protein</fullName>
    </submittedName>
</protein>
<dbReference type="OrthoDB" id="192148at2759"/>
<gene>
    <name evidence="2" type="ORF">M378DRAFT_180847</name>
</gene>
<dbReference type="InParanoid" id="A0A0C2S9D3"/>
<reference evidence="2 3" key="1">
    <citation type="submission" date="2014-04" db="EMBL/GenBank/DDBJ databases">
        <title>Evolutionary Origins and Diversification of the Mycorrhizal Mutualists.</title>
        <authorList>
            <consortium name="DOE Joint Genome Institute"/>
            <consortium name="Mycorrhizal Genomics Consortium"/>
            <person name="Kohler A."/>
            <person name="Kuo A."/>
            <person name="Nagy L.G."/>
            <person name="Floudas D."/>
            <person name="Copeland A."/>
            <person name="Barry K.W."/>
            <person name="Cichocki N."/>
            <person name="Veneault-Fourrey C."/>
            <person name="LaButti K."/>
            <person name="Lindquist E.A."/>
            <person name="Lipzen A."/>
            <person name="Lundell T."/>
            <person name="Morin E."/>
            <person name="Murat C."/>
            <person name="Riley R."/>
            <person name="Ohm R."/>
            <person name="Sun H."/>
            <person name="Tunlid A."/>
            <person name="Henrissat B."/>
            <person name="Grigoriev I.V."/>
            <person name="Hibbett D.S."/>
            <person name="Martin F."/>
        </authorList>
    </citation>
    <scope>NUCLEOTIDE SEQUENCE [LARGE SCALE GENOMIC DNA]</scope>
    <source>
        <strain evidence="2 3">Koide BX008</strain>
    </source>
</reference>
<dbReference type="Proteomes" id="UP000054549">
    <property type="component" value="Unassembled WGS sequence"/>
</dbReference>
<dbReference type="CDD" id="cd21037">
    <property type="entry name" value="MLKL_NTD"/>
    <property type="match status" value="1"/>
</dbReference>
<feature type="region of interest" description="Disordered" evidence="1">
    <location>
        <begin position="182"/>
        <end position="202"/>
    </location>
</feature>
<dbReference type="GO" id="GO:0007166">
    <property type="term" value="P:cell surface receptor signaling pathway"/>
    <property type="evidence" value="ECO:0007669"/>
    <property type="project" value="InterPro"/>
</dbReference>
<sequence>MTPKKSQRQSHSSDGVDVGLELGSTVLKTLETIAKVSPVPGLSEAAKLALQITDTVKAARANKEGFKRLAADASQLVYVIISAHQNISREDQADPNLIANLDHVLVILDGIEEFASKGASRSRFTAFWLSSLDAGKITEHRERLQQCLNKFGFESEISIRVIVVRLAAQHDKMMHLLESNDHTSNKVGKDRDRREAETAEVEGWAPRAEDMGAYKDPGNQRASNTSISIGSGANFSGSAGIAIGTNNNVNYGVSG</sequence>
<dbReference type="Gene3D" id="1.20.930.20">
    <property type="entry name" value="Adaptor protein Cbl, N-terminal domain"/>
    <property type="match status" value="1"/>
</dbReference>
<accession>A0A0C2S9D3</accession>
<feature type="compositionally biased region" description="Basic and acidic residues" evidence="1">
    <location>
        <begin position="182"/>
        <end position="197"/>
    </location>
</feature>
<evidence type="ECO:0000313" key="3">
    <source>
        <dbReference type="Proteomes" id="UP000054549"/>
    </source>
</evidence>
<evidence type="ECO:0000256" key="1">
    <source>
        <dbReference type="SAM" id="MobiDB-lite"/>
    </source>
</evidence>
<dbReference type="InterPro" id="IPR036537">
    <property type="entry name" value="Adaptor_Cbl_N_dom_sf"/>
</dbReference>
<dbReference type="EMBL" id="KN818316">
    <property type="protein sequence ID" value="KIL59410.1"/>
    <property type="molecule type" value="Genomic_DNA"/>
</dbReference>
<dbReference type="HOGENOM" id="CLU_1111136_0_0_1"/>
<proteinExistence type="predicted"/>
<name>A0A0C2S9D3_AMAMK</name>